<gene>
    <name evidence="2" type="ORF">EGYM00163_LOCUS13792</name>
</gene>
<protein>
    <submittedName>
        <fullName evidence="2">Uncharacterized protein</fullName>
    </submittedName>
</protein>
<sequence>MDVVEHFRGKINAERERRLEIQRQVEQEKEQFSVVRQRTSDELQRYREQQLTCHRWAVQQALQALMNVQEHDEVHSMEVARDPVAHINQVPPNECTLAQNPISADGSEVTSTPDTTTWQPEPEPIASPKLAERVDDLSPSTPSVSVFTLSPSSVATARSPTSTPSRPHISPRLLSPSVSASPSSPATSHRPVRRHLPTHTQQALAQQKSVAFAEEASEPTSITQELPRQSLGASVDKVLECTEELPRPSLDTSVECMLARLAAIEEQVRNDVSLLDSDEEDGVDCEQQLEEEATAGYGHSLGRVGAGSAIPMPPRAVLPETTMENGPDINALSFTSPNGSGTSSTNSPAAKVSLPRSQAQSPACSTRQGLALCDLSGREEEPSQALPLAGVPASYALAPAWLLAWRQSKIPRSPVGASHVVSETSRSVCDISQATSGGSHVTPDVFYAAQEPSYKTTAAQDASHMTATSYPSKASRPVPEHTAPVRQQTPPRQPVLNPKDRQTPMSTHTIARSPSPRPQNPPTAWSPAAGGRRQAATPPRPSPMQFSSSPPRSARARGLAYARTQQAAARARERAPSPDAAAAHAMSGVLSPSQVAAAATQALAELAPSWSPSSSDGAPAFRGWSLDNGSVPSSSGSLAATVPTSRAINMSSRSAQPRRKAALPDAGRRSVSAPIKERASAGERQCLPTDRRPNTRRRSSSSFSKHEEKLRFSSPLSIDQPLQFSDIELKDPAKASRQAKSSISLLSSENGSVFPTSEEAVCQTVQAERDEGLLKHRAVIAKQALDQAKRHKAVLDEQKRREAFEKRDERIRLFKENLRLKEEHRRMLSQKATSPKKAVPSAASHHAAPKAASPHTVSPQISAGNTKERPGTAGHTPSHSRNGSQASRPSVRSGRGPAAHANKTHNSSQQRAPQGPSGGPLGAGSAKTASLQSQSAPKRNVAYPADPHTSQSLRLTRTPSPSTGPPSSAATSSIGGSPHSTPRSLQTRHPSPGIRTRSPVPRTVSPQPTGLTVTSDRSCDSEASAVPRQDKTSPKTPEHYVARGTADLLCSPSPPQPIPQPIPQTSADHFKGGSLVRSSVAVELNEWQHGARDADVGAQKPQDCKGSQLQHTGSVTPSSPKAISAWQEFVPEFVDLGTILGNEGQCADAIQPSPAALETTFNTQHGRLGA</sequence>
<feature type="region of interest" description="Disordered" evidence="1">
    <location>
        <begin position="152"/>
        <end position="231"/>
    </location>
</feature>
<feature type="region of interest" description="Disordered" evidence="1">
    <location>
        <begin position="321"/>
        <end position="365"/>
    </location>
</feature>
<evidence type="ECO:0000256" key="1">
    <source>
        <dbReference type="SAM" id="MobiDB-lite"/>
    </source>
</evidence>
<feature type="compositionally biased region" description="Polar residues" evidence="1">
    <location>
        <begin position="927"/>
        <end position="937"/>
    </location>
</feature>
<feature type="compositionally biased region" description="Polar residues" evidence="1">
    <location>
        <begin position="979"/>
        <end position="989"/>
    </location>
</feature>
<accession>A0A7S4CPB9</accession>
<evidence type="ECO:0000313" key="2">
    <source>
        <dbReference type="EMBL" id="CAE0802671.1"/>
    </source>
</evidence>
<feature type="compositionally biased region" description="Polar residues" evidence="1">
    <location>
        <begin position="1105"/>
        <end position="1119"/>
    </location>
</feature>
<reference evidence="2" key="1">
    <citation type="submission" date="2021-01" db="EMBL/GenBank/DDBJ databases">
        <authorList>
            <person name="Corre E."/>
            <person name="Pelletier E."/>
            <person name="Niang G."/>
            <person name="Scheremetjew M."/>
            <person name="Finn R."/>
            <person name="Kale V."/>
            <person name="Holt S."/>
            <person name="Cochrane G."/>
            <person name="Meng A."/>
            <person name="Brown T."/>
            <person name="Cohen L."/>
        </authorList>
    </citation>
    <scope>NUCLEOTIDE SEQUENCE</scope>
    <source>
        <strain evidence="2">CCMP1594</strain>
    </source>
</reference>
<feature type="compositionally biased region" description="Polar residues" evidence="1">
    <location>
        <begin position="875"/>
        <end position="890"/>
    </location>
</feature>
<feature type="compositionally biased region" description="Low complexity" evidence="1">
    <location>
        <begin position="836"/>
        <end position="855"/>
    </location>
</feature>
<feature type="compositionally biased region" description="Polar residues" evidence="1">
    <location>
        <begin position="457"/>
        <end position="472"/>
    </location>
</feature>
<feature type="compositionally biased region" description="Polar residues" evidence="1">
    <location>
        <begin position="948"/>
        <end position="957"/>
    </location>
</feature>
<feature type="compositionally biased region" description="Polar residues" evidence="1">
    <location>
        <begin position="1004"/>
        <end position="1016"/>
    </location>
</feature>
<feature type="region of interest" description="Disordered" evidence="1">
    <location>
        <begin position="457"/>
        <end position="585"/>
    </location>
</feature>
<organism evidence="2">
    <name type="scientific">Eutreptiella gymnastica</name>
    <dbReference type="NCBI Taxonomy" id="73025"/>
    <lineage>
        <taxon>Eukaryota</taxon>
        <taxon>Discoba</taxon>
        <taxon>Euglenozoa</taxon>
        <taxon>Euglenida</taxon>
        <taxon>Spirocuta</taxon>
        <taxon>Euglenophyceae</taxon>
        <taxon>Eutreptiales</taxon>
        <taxon>Eutreptiaceae</taxon>
        <taxon>Eutreptiella</taxon>
    </lineage>
</organism>
<feature type="compositionally biased region" description="Polar residues" evidence="1">
    <location>
        <begin position="152"/>
        <end position="165"/>
    </location>
</feature>
<proteinExistence type="predicted"/>
<feature type="compositionally biased region" description="Polar residues" evidence="1">
    <location>
        <begin position="630"/>
        <end position="655"/>
    </location>
</feature>
<dbReference type="AlphaFoldDB" id="A0A7S4CPB9"/>
<feature type="compositionally biased region" description="Polar residues" evidence="1">
    <location>
        <begin position="355"/>
        <end position="365"/>
    </location>
</feature>
<feature type="region of interest" description="Disordered" evidence="1">
    <location>
        <begin position="100"/>
        <end position="124"/>
    </location>
</feature>
<feature type="compositionally biased region" description="Polar residues" evidence="1">
    <location>
        <begin position="218"/>
        <end position="227"/>
    </location>
</feature>
<feature type="compositionally biased region" description="Polar residues" evidence="1">
    <location>
        <begin position="856"/>
        <end position="865"/>
    </location>
</feature>
<feature type="region of interest" description="Disordered" evidence="1">
    <location>
        <begin position="630"/>
        <end position="714"/>
    </location>
</feature>
<feature type="compositionally biased region" description="Low complexity" evidence="1">
    <location>
        <begin position="336"/>
        <end position="350"/>
    </location>
</feature>
<feature type="compositionally biased region" description="Low complexity" evidence="1">
    <location>
        <begin position="547"/>
        <end position="569"/>
    </location>
</feature>
<feature type="compositionally biased region" description="Low complexity" evidence="1">
    <location>
        <begin position="958"/>
        <end position="978"/>
    </location>
</feature>
<feature type="region of interest" description="Disordered" evidence="1">
    <location>
        <begin position="1092"/>
        <end position="1119"/>
    </location>
</feature>
<feature type="compositionally biased region" description="Basic and acidic residues" evidence="1">
    <location>
        <begin position="1028"/>
        <end position="1038"/>
    </location>
</feature>
<name>A0A7S4CPB9_9EUGL</name>
<feature type="region of interest" description="Disordered" evidence="1">
    <location>
        <begin position="824"/>
        <end position="1038"/>
    </location>
</feature>
<feature type="compositionally biased region" description="Polar residues" evidence="1">
    <location>
        <begin position="198"/>
        <end position="209"/>
    </location>
</feature>
<feature type="compositionally biased region" description="Low complexity" evidence="1">
    <location>
        <begin position="170"/>
        <end position="189"/>
    </location>
</feature>
<feature type="compositionally biased region" description="Polar residues" evidence="1">
    <location>
        <begin position="100"/>
        <end position="119"/>
    </location>
</feature>
<feature type="compositionally biased region" description="Polar residues" evidence="1">
    <location>
        <begin position="503"/>
        <end position="512"/>
    </location>
</feature>
<dbReference type="EMBL" id="HBJA01040361">
    <property type="protein sequence ID" value="CAE0802671.1"/>
    <property type="molecule type" value="Transcribed_RNA"/>
</dbReference>